<feature type="chain" id="PRO_5046284631" evidence="1">
    <location>
        <begin position="28"/>
        <end position="108"/>
    </location>
</feature>
<keyword evidence="3" id="KW-1185">Reference proteome</keyword>
<accession>A0ABW9Z489</accession>
<evidence type="ECO:0000313" key="3">
    <source>
        <dbReference type="Proteomes" id="UP000818323"/>
    </source>
</evidence>
<sequence length="108" mass="12264">MPKLAWSFSNTALAALCVTLAPQAVMAREVAMTCTNPRQEYRVRFDDAKRQFFANDTWYQVYSFTTNPRGTTVSGQTVQDGPRFNAYFGAQKRMEYNSGGEIQTDLCR</sequence>
<dbReference type="RefSeq" id="WP_161726956.1">
    <property type="nucleotide sequence ID" value="NZ_JAAAXI010000057.1"/>
</dbReference>
<dbReference type="EMBL" id="JAAAXJ010000046">
    <property type="protein sequence ID" value="NBJ27367.1"/>
    <property type="molecule type" value="Genomic_DNA"/>
</dbReference>
<dbReference type="Proteomes" id="UP000818323">
    <property type="component" value="Unassembled WGS sequence"/>
</dbReference>
<comment type="caution">
    <text evidence="2">The sequence shown here is derived from an EMBL/GenBank/DDBJ whole genome shotgun (WGS) entry which is preliminary data.</text>
</comment>
<gene>
    <name evidence="2" type="ORF">GR303_23990</name>
</gene>
<feature type="signal peptide" evidence="1">
    <location>
        <begin position="1"/>
        <end position="27"/>
    </location>
</feature>
<protein>
    <submittedName>
        <fullName evidence="2">Uncharacterized protein</fullName>
    </submittedName>
</protein>
<proteinExistence type="predicted"/>
<organism evidence="2 3">
    <name type="scientific">Microvirga arsenatis</name>
    <dbReference type="NCBI Taxonomy" id="2692265"/>
    <lineage>
        <taxon>Bacteria</taxon>
        <taxon>Pseudomonadati</taxon>
        <taxon>Pseudomonadota</taxon>
        <taxon>Alphaproteobacteria</taxon>
        <taxon>Hyphomicrobiales</taxon>
        <taxon>Methylobacteriaceae</taxon>
        <taxon>Microvirga</taxon>
    </lineage>
</organism>
<evidence type="ECO:0000313" key="2">
    <source>
        <dbReference type="EMBL" id="NBJ27367.1"/>
    </source>
</evidence>
<evidence type="ECO:0000256" key="1">
    <source>
        <dbReference type="SAM" id="SignalP"/>
    </source>
</evidence>
<name>A0ABW9Z489_9HYPH</name>
<reference evidence="2 3" key="1">
    <citation type="submission" date="2020-01" db="EMBL/GenBank/DDBJ databases">
        <title>Microvirga sp. nov., an arsenate reduction bacterium isolated from Tibet hotspring sediments.</title>
        <authorList>
            <person name="Yuan C.-G."/>
        </authorList>
    </citation>
    <scope>NUCLEOTIDE SEQUENCE [LARGE SCALE GENOMIC DNA]</scope>
    <source>
        <strain evidence="2 3">SYSU G3D203</strain>
    </source>
</reference>
<keyword evidence="1" id="KW-0732">Signal</keyword>